<feature type="compositionally biased region" description="Basic and acidic residues" evidence="2">
    <location>
        <begin position="238"/>
        <end position="262"/>
    </location>
</feature>
<dbReference type="PANTHER" id="PTHR22166">
    <property type="entry name" value="ENDOPLASMIC RETICULUM JUNCTION FORMATION PROTEIN LUNAPARK"/>
    <property type="match status" value="1"/>
</dbReference>
<comment type="function">
    <text evidence="1">Plays a role in determining ER morphology.</text>
</comment>
<name>A0A448YP01_BRENA</name>
<dbReference type="EMBL" id="CAACVR010000023">
    <property type="protein sequence ID" value="VEU22621.1"/>
    <property type="molecule type" value="Genomic_DNA"/>
</dbReference>
<keyword evidence="5" id="KW-1185">Reference proteome</keyword>
<evidence type="ECO:0000256" key="2">
    <source>
        <dbReference type="SAM" id="MobiDB-lite"/>
    </source>
</evidence>
<sequence length="262" mass="29245">MANSLHDTKNIAVLIVTPGILTGIIYILRQLFDYVIRKKEAKIEDLKGRHAEKLEVLKEKTNFDRTKELLVRYSNGEDIKELENEVRQSELRKQEMLRKLAEDQEVKPRNRGAHDRDVYGGIMNLVLGEDEMGPDRRYALICGRCLQHNGLAPPGERPENVKYICPRCGFVNGLTEPTGQSVLTERSEGSEVQDSRGAILVGSQNDAPVESSAETVEKPKGNSLDDSLDKSVASTEHSSADKQNEIATAVEEKADSETRSQK</sequence>
<reference evidence="4 5" key="1">
    <citation type="submission" date="2018-12" db="EMBL/GenBank/DDBJ databases">
        <authorList>
            <person name="Tiukova I."/>
            <person name="Dainat J."/>
        </authorList>
    </citation>
    <scope>NUCLEOTIDE SEQUENCE [LARGE SCALE GENOMIC DNA]</scope>
</reference>
<dbReference type="AlphaFoldDB" id="A0A448YP01"/>
<comment type="caution">
    <text evidence="1">Lacks conserved residue(s) required for the propagation of feature annotation.</text>
</comment>
<dbReference type="GO" id="GO:0071788">
    <property type="term" value="P:endoplasmic reticulum tubular network maintenance"/>
    <property type="evidence" value="ECO:0007669"/>
    <property type="project" value="UniProtKB-UniRule"/>
</dbReference>
<dbReference type="STRING" id="13370.A0A448YP01"/>
<keyword evidence="1" id="KW-0812">Transmembrane</keyword>
<feature type="domain" description="Lunapark zinc ribbon" evidence="3">
    <location>
        <begin position="122"/>
        <end position="172"/>
    </location>
</feature>
<keyword evidence="1" id="KW-0479">Metal-binding</keyword>
<dbReference type="InParanoid" id="A0A448YP01"/>
<keyword evidence="1" id="KW-0863">Zinc-finger</keyword>
<comment type="domain">
    <text evidence="1">The C4-type zinc finger motif is necessary both for its ER three-way tubular junction localization and formation.</text>
</comment>
<dbReference type="InterPro" id="IPR019273">
    <property type="entry name" value="Lunapark_Znf"/>
</dbReference>
<dbReference type="Pfam" id="PF10058">
    <property type="entry name" value="Zn_ribbon_10"/>
    <property type="match status" value="1"/>
</dbReference>
<evidence type="ECO:0000256" key="1">
    <source>
        <dbReference type="RuleBase" id="RU367073"/>
    </source>
</evidence>
<evidence type="ECO:0000313" key="5">
    <source>
        <dbReference type="Proteomes" id="UP000290900"/>
    </source>
</evidence>
<comment type="subcellular location">
    <subcellularLocation>
        <location evidence="1">Endoplasmic reticulum membrane</location>
        <topology evidence="1">Multi-pass membrane protein</topology>
    </subcellularLocation>
</comment>
<keyword evidence="1" id="KW-0862">Zinc</keyword>
<dbReference type="Proteomes" id="UP000290900">
    <property type="component" value="Unassembled WGS sequence"/>
</dbReference>
<proteinExistence type="inferred from homology"/>
<feature type="transmembrane region" description="Helical" evidence="1">
    <location>
        <begin position="12"/>
        <end position="32"/>
    </location>
</feature>
<keyword evidence="1" id="KW-0472">Membrane</keyword>
<gene>
    <name evidence="4" type="ORF">BRENAR_LOCUS3352</name>
</gene>
<dbReference type="PANTHER" id="PTHR22166:SF12">
    <property type="entry name" value="ENDOPLASMIC RETICULUM JUNCTION FORMATION PROTEIN LUNAPARK"/>
    <property type="match status" value="1"/>
</dbReference>
<dbReference type="FunCoup" id="A0A448YP01">
    <property type="interactions" value="24"/>
</dbReference>
<feature type="region of interest" description="Disordered" evidence="2">
    <location>
        <begin position="183"/>
        <end position="262"/>
    </location>
</feature>
<dbReference type="GO" id="GO:0008270">
    <property type="term" value="F:zinc ion binding"/>
    <property type="evidence" value="ECO:0007669"/>
    <property type="project" value="UniProtKB-KW"/>
</dbReference>
<protein>
    <recommendedName>
        <fullName evidence="1">Endoplasmic reticulum junction formation protein lunapark</fullName>
    </recommendedName>
</protein>
<keyword evidence="1" id="KW-0256">Endoplasmic reticulum</keyword>
<accession>A0A448YP01</accession>
<comment type="similarity">
    <text evidence="1">Belongs to the lunapark family.</text>
</comment>
<evidence type="ECO:0000313" key="4">
    <source>
        <dbReference type="EMBL" id="VEU22621.1"/>
    </source>
</evidence>
<evidence type="ECO:0000259" key="3">
    <source>
        <dbReference type="Pfam" id="PF10058"/>
    </source>
</evidence>
<dbReference type="InterPro" id="IPR040115">
    <property type="entry name" value="Lnp"/>
</dbReference>
<keyword evidence="1" id="KW-1133">Transmembrane helix</keyword>
<dbReference type="GO" id="GO:0098826">
    <property type="term" value="C:endoplasmic reticulum tubular network membrane"/>
    <property type="evidence" value="ECO:0007669"/>
    <property type="project" value="UniProtKB-UniRule"/>
</dbReference>
<organism evidence="4 5">
    <name type="scientific">Brettanomyces naardenensis</name>
    <name type="common">Yeast</name>
    <dbReference type="NCBI Taxonomy" id="13370"/>
    <lineage>
        <taxon>Eukaryota</taxon>
        <taxon>Fungi</taxon>
        <taxon>Dikarya</taxon>
        <taxon>Ascomycota</taxon>
        <taxon>Saccharomycotina</taxon>
        <taxon>Pichiomycetes</taxon>
        <taxon>Pichiales</taxon>
        <taxon>Pichiaceae</taxon>
        <taxon>Brettanomyces</taxon>
    </lineage>
</organism>
<dbReference type="OrthoDB" id="1725934at2759"/>
<dbReference type="GO" id="GO:1903373">
    <property type="term" value="P:positive regulation of endoplasmic reticulum tubular network organization"/>
    <property type="evidence" value="ECO:0007669"/>
    <property type="project" value="UniProtKB-UniRule"/>
</dbReference>